<reference evidence="3 4" key="1">
    <citation type="submission" date="2019-08" db="EMBL/GenBank/DDBJ databases">
        <title>Draft genome sequences of two oriental melons (Cucumis melo L. var makuwa).</title>
        <authorList>
            <person name="Kwon S.-Y."/>
        </authorList>
    </citation>
    <scope>NUCLEOTIDE SEQUENCE [LARGE SCALE GENOMIC DNA]</scope>
    <source>
        <strain evidence="4">cv. Chang Bougi</strain>
        <strain evidence="3">cv. SW 3</strain>
        <tissue evidence="1">Leaf</tissue>
    </source>
</reference>
<evidence type="ECO:0000313" key="3">
    <source>
        <dbReference type="Proteomes" id="UP000321393"/>
    </source>
</evidence>
<evidence type="ECO:0000313" key="4">
    <source>
        <dbReference type="Proteomes" id="UP000321947"/>
    </source>
</evidence>
<keyword evidence="1" id="KW-0548">Nucleotidyltransferase</keyword>
<evidence type="ECO:0000313" key="2">
    <source>
        <dbReference type="EMBL" id="TYK08574.1"/>
    </source>
</evidence>
<keyword evidence="1" id="KW-0695">RNA-directed DNA polymerase</keyword>
<sequence length="135" mass="15101">MVPPTALPTPVHEYEPTQAQGTTELNNNNLCVEDDIVDVVEDDRTNMMVPNENKTARSNETLIKTRDTRSCTKQCNYMSYSNLSPKFKAFTASFDTATILKNIHEAMESPEWKVAAMEEMGALEKNKTLGSLHSS</sequence>
<proteinExistence type="predicted"/>
<gene>
    <name evidence="2" type="ORF">E5676_scaffold323G001200</name>
    <name evidence="1" type="ORF">E6C27_scaffold404G00210</name>
</gene>
<evidence type="ECO:0000313" key="1">
    <source>
        <dbReference type="EMBL" id="KAA0050772.1"/>
    </source>
</evidence>
<dbReference type="OrthoDB" id="1306334at2759"/>
<comment type="caution">
    <text evidence="1">The sequence shown here is derived from an EMBL/GenBank/DDBJ whole genome shotgun (WGS) entry which is preliminary data.</text>
</comment>
<dbReference type="AlphaFoldDB" id="A0A5A7U4L2"/>
<dbReference type="EMBL" id="SSTD01012658">
    <property type="protein sequence ID" value="TYK08574.1"/>
    <property type="molecule type" value="Genomic_DNA"/>
</dbReference>
<keyword evidence="1" id="KW-0808">Transferase</keyword>
<dbReference type="Proteomes" id="UP000321393">
    <property type="component" value="Unassembled WGS sequence"/>
</dbReference>
<name>A0A5A7U4L2_CUCMM</name>
<organism evidence="1 3">
    <name type="scientific">Cucumis melo var. makuwa</name>
    <name type="common">Oriental melon</name>
    <dbReference type="NCBI Taxonomy" id="1194695"/>
    <lineage>
        <taxon>Eukaryota</taxon>
        <taxon>Viridiplantae</taxon>
        <taxon>Streptophyta</taxon>
        <taxon>Embryophyta</taxon>
        <taxon>Tracheophyta</taxon>
        <taxon>Spermatophyta</taxon>
        <taxon>Magnoliopsida</taxon>
        <taxon>eudicotyledons</taxon>
        <taxon>Gunneridae</taxon>
        <taxon>Pentapetalae</taxon>
        <taxon>rosids</taxon>
        <taxon>fabids</taxon>
        <taxon>Cucurbitales</taxon>
        <taxon>Cucurbitaceae</taxon>
        <taxon>Benincaseae</taxon>
        <taxon>Cucumis</taxon>
    </lineage>
</organism>
<dbReference type="EMBL" id="SSTE01011678">
    <property type="protein sequence ID" value="KAA0050772.1"/>
    <property type="molecule type" value="Genomic_DNA"/>
</dbReference>
<protein>
    <submittedName>
        <fullName evidence="1">Reverse transcriptase</fullName>
    </submittedName>
</protein>
<dbReference type="GO" id="GO:0003964">
    <property type="term" value="F:RNA-directed DNA polymerase activity"/>
    <property type="evidence" value="ECO:0007669"/>
    <property type="project" value="UniProtKB-KW"/>
</dbReference>
<accession>A0A5A7U4L2</accession>
<dbReference type="Proteomes" id="UP000321947">
    <property type="component" value="Unassembled WGS sequence"/>
</dbReference>